<comment type="caution">
    <text evidence="6">The sequence shown here is derived from an EMBL/GenBank/DDBJ whole genome shotgun (WGS) entry which is preliminary data.</text>
</comment>
<evidence type="ECO:0000313" key="6">
    <source>
        <dbReference type="EMBL" id="MDF3839263.1"/>
    </source>
</evidence>
<evidence type="ECO:0000256" key="2">
    <source>
        <dbReference type="ARBA" id="ARBA00022630"/>
    </source>
</evidence>
<organism evidence="6 7">
    <name type="scientific">Cupriavidus basilensis</name>
    <dbReference type="NCBI Taxonomy" id="68895"/>
    <lineage>
        <taxon>Bacteria</taxon>
        <taxon>Pseudomonadati</taxon>
        <taxon>Pseudomonadota</taxon>
        <taxon>Betaproteobacteria</taxon>
        <taxon>Burkholderiales</taxon>
        <taxon>Burkholderiaceae</taxon>
        <taxon>Cupriavidus</taxon>
    </lineage>
</organism>
<dbReference type="PANTHER" id="PTHR43400:SF7">
    <property type="entry name" value="FAD-DEPENDENT OXIDOREDUCTASE 2 FAD BINDING DOMAIN-CONTAINING PROTEIN"/>
    <property type="match status" value="1"/>
</dbReference>
<gene>
    <name evidence="6" type="primary">tcuA</name>
    <name evidence="6" type="ORF">P3W85_40955</name>
</gene>
<dbReference type="InterPro" id="IPR027477">
    <property type="entry name" value="Succ_DH/fumarate_Rdtase_cat_sf"/>
</dbReference>
<feature type="domain" description="FAD-dependent oxidoreductase 2 FAD-binding" evidence="5">
    <location>
        <begin position="3"/>
        <end position="429"/>
    </location>
</feature>
<evidence type="ECO:0000259" key="5">
    <source>
        <dbReference type="Pfam" id="PF00890"/>
    </source>
</evidence>
<dbReference type="Gene3D" id="3.90.700.10">
    <property type="entry name" value="Succinate dehydrogenase/fumarate reductase flavoprotein, catalytic domain"/>
    <property type="match status" value="1"/>
</dbReference>
<dbReference type="PANTHER" id="PTHR43400">
    <property type="entry name" value="FUMARATE REDUCTASE"/>
    <property type="match status" value="1"/>
</dbReference>
<keyword evidence="7" id="KW-1185">Reference proteome</keyword>
<accession>A0ABT6B3R3</accession>
<dbReference type="InterPro" id="IPR012831">
    <property type="entry name" value="CobZ"/>
</dbReference>
<dbReference type="RefSeq" id="WP_276269015.1">
    <property type="nucleotide sequence ID" value="NZ_JARJLM010000665.1"/>
</dbReference>
<name>A0ABT6B3R3_9BURK</name>
<proteinExistence type="predicted"/>
<dbReference type="Gene3D" id="3.50.50.60">
    <property type="entry name" value="FAD/NAD(P)-binding domain"/>
    <property type="match status" value="1"/>
</dbReference>
<keyword evidence="2" id="KW-0285">Flavoprotein</keyword>
<protein>
    <submittedName>
        <fullName evidence="6">FAD-dependent tricarballylate dehydrogenase TcuA</fullName>
    </submittedName>
</protein>
<dbReference type="Proteomes" id="UP001216674">
    <property type="component" value="Unassembled WGS sequence"/>
</dbReference>
<dbReference type="InterPro" id="IPR003953">
    <property type="entry name" value="FAD-dep_OxRdtase_2_FAD-bd"/>
</dbReference>
<evidence type="ECO:0000256" key="3">
    <source>
        <dbReference type="ARBA" id="ARBA00022827"/>
    </source>
</evidence>
<comment type="cofactor">
    <cofactor evidence="1">
        <name>FAD</name>
        <dbReference type="ChEBI" id="CHEBI:57692"/>
    </cofactor>
</comment>
<dbReference type="SUPFAM" id="SSF56425">
    <property type="entry name" value="Succinate dehydrogenase/fumarate reductase flavoprotein, catalytic domain"/>
    <property type="match status" value="1"/>
</dbReference>
<evidence type="ECO:0000313" key="7">
    <source>
        <dbReference type="Proteomes" id="UP001216674"/>
    </source>
</evidence>
<dbReference type="SUPFAM" id="SSF51905">
    <property type="entry name" value="FAD/NAD(P)-binding domain"/>
    <property type="match status" value="1"/>
</dbReference>
<dbReference type="EMBL" id="JARJLM010000665">
    <property type="protein sequence ID" value="MDF3839263.1"/>
    <property type="molecule type" value="Genomic_DNA"/>
</dbReference>
<evidence type="ECO:0000256" key="4">
    <source>
        <dbReference type="ARBA" id="ARBA00023002"/>
    </source>
</evidence>
<dbReference type="NCBIfam" id="NF006130">
    <property type="entry name" value="PRK08274.1"/>
    <property type="match status" value="1"/>
</dbReference>
<keyword evidence="3" id="KW-0274">FAD</keyword>
<dbReference type="InterPro" id="IPR050315">
    <property type="entry name" value="FAD-oxidoreductase_2"/>
</dbReference>
<sequence length="475" mass="51309">MIDVLVIGGGNAALCAALMAREAGASVLLLEAAPREWRGGNSQHTRNLRCMHDAPQDVLIEAYPEEEYWQDLLKVTGGLTDERLARLAIRASSSCRDWMRSHGVHFQPPLSGALHVARTNAFFMGGGKALVNAYFRSAEALGVQVRYNAPVDAIELDGERFVAARIGSERIAARSCVLAAGGFESNRAWLREAWGRNADGDWPADNFLIRGTRFNMGVLLKFMIEAGADAIGDPSQSHCVAIDARAPLYDGGICTRVDCVSLGVMLNRNAERFYDEGEDFWPKRYAIWGRLVAQQPGQIGYSIIDAKAMGRFMPPVFPGVRANTLPELARQLGLDDATFVRTIEQYNAACRVGTFDHTVLDDCHTEGIAPAKTHWARPIDTAPFFGYALRPGITFTYLGLKVNEHAAVHFGGKPSANLFVAGEMMAGNVLGKGYTAGVGMAIGTAFGRIAGTQAAAAALGRPSHDDIGEKQHATS</sequence>
<keyword evidence="4" id="KW-0560">Oxidoreductase</keyword>
<dbReference type="InterPro" id="IPR036188">
    <property type="entry name" value="FAD/NAD-bd_sf"/>
</dbReference>
<dbReference type="NCBIfam" id="TIGR02485">
    <property type="entry name" value="CobZ_N-term"/>
    <property type="match status" value="1"/>
</dbReference>
<reference evidence="6 7" key="1">
    <citation type="submission" date="2023-03" db="EMBL/GenBank/DDBJ databases">
        <title>Draft assemblies of triclosan tolerant bacteria isolated from returned activated sludge.</title>
        <authorList>
            <person name="Van Hamelsveld S."/>
        </authorList>
    </citation>
    <scope>NUCLEOTIDE SEQUENCE [LARGE SCALE GENOMIC DNA]</scope>
    <source>
        <strain evidence="6 7">GW210010_S58</strain>
    </source>
</reference>
<dbReference type="Pfam" id="PF00890">
    <property type="entry name" value="FAD_binding_2"/>
    <property type="match status" value="1"/>
</dbReference>
<evidence type="ECO:0000256" key="1">
    <source>
        <dbReference type="ARBA" id="ARBA00001974"/>
    </source>
</evidence>